<organism evidence="3 4">
    <name type="scientific">Natronosalvus rutilus</name>
    <dbReference type="NCBI Taxonomy" id="2953753"/>
    <lineage>
        <taxon>Archaea</taxon>
        <taxon>Methanobacteriati</taxon>
        <taxon>Methanobacteriota</taxon>
        <taxon>Stenosarchaea group</taxon>
        <taxon>Halobacteria</taxon>
        <taxon>Halobacteriales</taxon>
        <taxon>Natrialbaceae</taxon>
        <taxon>Natronosalvus</taxon>
    </lineage>
</organism>
<dbReference type="Pfam" id="PF13416">
    <property type="entry name" value="SBP_bac_8"/>
    <property type="match status" value="1"/>
</dbReference>
<dbReference type="RefSeq" id="WP_254158311.1">
    <property type="nucleotide sequence ID" value="NZ_CP100355.1"/>
</dbReference>
<dbReference type="PROSITE" id="PS51257">
    <property type="entry name" value="PROKAR_LIPOPROTEIN"/>
    <property type="match status" value="1"/>
</dbReference>
<sequence>MPRRSDSPSRRTFLAGSAALGTVSVAGCLGLIGSDDDDAPNTFGQIGSGRAGRPEPGGTRVEDLPDLEGELTVYSGRGEFLVGTLLGDLEDYYEDFTVDPRYGNSSELVNQIAEEGSGTPADVFYTVDAAALGALAEEGRTQALSEEATSMVDEEFRTDQWVGTSGRARTVPFNTDSLSNEDMLDSIQAYATDFDGDLGWAPSYGSCQGFVTAMRLLEGEETTREWLEGIVDSGIAEYSDEFAVCQAVADGEIDAGFTNHYYIQRVLDGSPDAPIATSFTEGDAGAVFDVAGAAVTDAADDADLAQNFVRHLLSAQAQEYFATETYEYPLIPDVEPVGDLPPIDELDVPNVDLSQLSDLEPTIDLMREVGINT</sequence>
<dbReference type="SUPFAM" id="SSF53850">
    <property type="entry name" value="Periplasmic binding protein-like II"/>
    <property type="match status" value="1"/>
</dbReference>
<dbReference type="PIRSF" id="PIRSF002825">
    <property type="entry name" value="CfbpA"/>
    <property type="match status" value="1"/>
</dbReference>
<dbReference type="PANTHER" id="PTHR30006:SF24">
    <property type="entry name" value="SLL0237 PROTEIN"/>
    <property type="match status" value="1"/>
</dbReference>
<name>A0A9E7NAF1_9EURY</name>
<keyword evidence="1" id="KW-0732">Signal</keyword>
<dbReference type="EMBL" id="CP100355">
    <property type="protein sequence ID" value="UTF53791.1"/>
    <property type="molecule type" value="Genomic_DNA"/>
</dbReference>
<dbReference type="Proteomes" id="UP001056855">
    <property type="component" value="Chromosome"/>
</dbReference>
<dbReference type="InterPro" id="IPR006311">
    <property type="entry name" value="TAT_signal"/>
</dbReference>
<protein>
    <submittedName>
        <fullName evidence="3">Substrate-binding domain-containing protein</fullName>
    </submittedName>
</protein>
<dbReference type="Gene3D" id="3.40.190.10">
    <property type="entry name" value="Periplasmic binding protein-like II"/>
    <property type="match status" value="2"/>
</dbReference>
<dbReference type="GeneID" id="73288471"/>
<proteinExistence type="predicted"/>
<accession>A0A9E7NAF1</accession>
<dbReference type="InterPro" id="IPR026045">
    <property type="entry name" value="Ferric-bd"/>
</dbReference>
<dbReference type="AlphaFoldDB" id="A0A9E7NAF1"/>
<dbReference type="PROSITE" id="PS51318">
    <property type="entry name" value="TAT"/>
    <property type="match status" value="1"/>
</dbReference>
<evidence type="ECO:0000313" key="3">
    <source>
        <dbReference type="EMBL" id="UTF53791.1"/>
    </source>
</evidence>
<dbReference type="InterPro" id="IPR006059">
    <property type="entry name" value="SBP"/>
</dbReference>
<keyword evidence="4" id="KW-1185">Reference proteome</keyword>
<evidence type="ECO:0000256" key="1">
    <source>
        <dbReference type="ARBA" id="ARBA00022729"/>
    </source>
</evidence>
<dbReference type="PANTHER" id="PTHR30006">
    <property type="entry name" value="THIAMINE-BINDING PERIPLASMIC PROTEIN-RELATED"/>
    <property type="match status" value="1"/>
</dbReference>
<dbReference type="KEGG" id="sawl:NGM29_00455"/>
<evidence type="ECO:0000313" key="4">
    <source>
        <dbReference type="Proteomes" id="UP001056855"/>
    </source>
</evidence>
<gene>
    <name evidence="3" type="ORF">NGM29_00455</name>
</gene>
<reference evidence="3" key="1">
    <citation type="submission" date="2022-06" db="EMBL/GenBank/DDBJ databases">
        <title>Diverse halophilic archaea isolated from saline environments.</title>
        <authorList>
            <person name="Cui H.-L."/>
        </authorList>
    </citation>
    <scope>NUCLEOTIDE SEQUENCE</scope>
    <source>
        <strain evidence="3">WLHS1</strain>
    </source>
</reference>
<evidence type="ECO:0000256" key="2">
    <source>
        <dbReference type="SAM" id="MobiDB-lite"/>
    </source>
</evidence>
<feature type="region of interest" description="Disordered" evidence="2">
    <location>
        <begin position="39"/>
        <end position="59"/>
    </location>
</feature>